<dbReference type="GO" id="GO:0016787">
    <property type="term" value="F:hydrolase activity"/>
    <property type="evidence" value="ECO:0007669"/>
    <property type="project" value="UniProtKB-KW"/>
</dbReference>
<keyword evidence="8" id="KW-0614">Plasmid</keyword>
<proteinExistence type="inferred from homology"/>
<evidence type="ECO:0000256" key="7">
    <source>
        <dbReference type="ARBA" id="ARBA00023016"/>
    </source>
</evidence>
<dbReference type="KEGG" id="lrug:AB8B22_10825"/>
<dbReference type="Pfam" id="PF07927">
    <property type="entry name" value="HicA_toxin"/>
    <property type="match status" value="1"/>
</dbReference>
<keyword evidence="7" id="KW-0346">Stress response</keyword>
<geneLocation type="plasmid" evidence="8">
    <name>unnamed1</name>
</geneLocation>
<dbReference type="SUPFAM" id="SSF54786">
    <property type="entry name" value="YcfA/nrd intein domain"/>
    <property type="match status" value="1"/>
</dbReference>
<dbReference type="EMBL" id="CP165645">
    <property type="protein sequence ID" value="XDU67873.1"/>
    <property type="molecule type" value="Genomic_DNA"/>
</dbReference>
<keyword evidence="6" id="KW-0694">RNA-binding</keyword>
<gene>
    <name evidence="8" type="ORF">AB8B22_10825</name>
</gene>
<sequence>MDAKRICKIIVKIGGELVRTKGSHRQYRLPNGNLVTVPYPKKDIPMGTLRSIERQAGITF</sequence>
<keyword evidence="4" id="KW-0255">Endonuclease</keyword>
<evidence type="ECO:0000256" key="5">
    <source>
        <dbReference type="ARBA" id="ARBA00022801"/>
    </source>
</evidence>
<evidence type="ECO:0000313" key="8">
    <source>
        <dbReference type="EMBL" id="XDU67873.1"/>
    </source>
</evidence>
<accession>A0AB39VM00</accession>
<protein>
    <submittedName>
        <fullName evidence="8">Type II toxin-antitoxin system HicA family toxin</fullName>
    </submittedName>
</protein>
<keyword evidence="2" id="KW-1277">Toxin-antitoxin system</keyword>
<evidence type="ECO:0000256" key="1">
    <source>
        <dbReference type="ARBA" id="ARBA00006620"/>
    </source>
</evidence>
<dbReference type="AlphaFoldDB" id="A0AB39VM00"/>
<dbReference type="RefSeq" id="WP_369711986.1">
    <property type="nucleotide sequence ID" value="NZ_CP165645.1"/>
</dbReference>
<evidence type="ECO:0000256" key="3">
    <source>
        <dbReference type="ARBA" id="ARBA00022722"/>
    </source>
</evidence>
<dbReference type="InterPro" id="IPR038570">
    <property type="entry name" value="HicA_sf"/>
</dbReference>
<dbReference type="GO" id="GO:0004519">
    <property type="term" value="F:endonuclease activity"/>
    <property type="evidence" value="ECO:0007669"/>
    <property type="project" value="UniProtKB-KW"/>
</dbReference>
<name>A0AB39VM00_9FUSO</name>
<evidence type="ECO:0000256" key="2">
    <source>
        <dbReference type="ARBA" id="ARBA00022649"/>
    </source>
</evidence>
<organism evidence="8">
    <name type="scientific">Leptotrichia rugosa</name>
    <dbReference type="NCBI Taxonomy" id="3239302"/>
    <lineage>
        <taxon>Bacteria</taxon>
        <taxon>Fusobacteriati</taxon>
        <taxon>Fusobacteriota</taxon>
        <taxon>Fusobacteriia</taxon>
        <taxon>Fusobacteriales</taxon>
        <taxon>Leptotrichiaceae</taxon>
        <taxon>Leptotrichia</taxon>
    </lineage>
</organism>
<dbReference type="Gene3D" id="3.30.920.30">
    <property type="entry name" value="Hypothetical protein"/>
    <property type="match status" value="1"/>
</dbReference>
<dbReference type="GO" id="GO:0003729">
    <property type="term" value="F:mRNA binding"/>
    <property type="evidence" value="ECO:0007669"/>
    <property type="project" value="InterPro"/>
</dbReference>
<keyword evidence="3" id="KW-0540">Nuclease</keyword>
<comment type="similarity">
    <text evidence="1">Belongs to the HicA mRNA interferase family.</text>
</comment>
<evidence type="ECO:0000256" key="4">
    <source>
        <dbReference type="ARBA" id="ARBA00022759"/>
    </source>
</evidence>
<dbReference type="InterPro" id="IPR012933">
    <property type="entry name" value="HicA_mRNA_interferase"/>
</dbReference>
<reference evidence="8" key="1">
    <citation type="submission" date="2024-07" db="EMBL/GenBank/DDBJ databases">
        <authorList>
            <person name="Li X.-J."/>
            <person name="Wang X."/>
        </authorList>
    </citation>
    <scope>NUCLEOTIDE SEQUENCE</scope>
    <source>
        <strain evidence="8">HSP-334</strain>
        <plasmid evidence="8">unnamed1</plasmid>
    </source>
</reference>
<keyword evidence="5" id="KW-0378">Hydrolase</keyword>
<evidence type="ECO:0000256" key="6">
    <source>
        <dbReference type="ARBA" id="ARBA00022884"/>
    </source>
</evidence>